<dbReference type="Proteomes" id="UP000051335">
    <property type="component" value="Unassembled WGS sequence"/>
</dbReference>
<protein>
    <submittedName>
        <fullName evidence="1">Uncharacterized protein</fullName>
    </submittedName>
</protein>
<reference evidence="1 2" key="1">
    <citation type="submission" date="2015-09" db="EMBL/GenBank/DDBJ databases">
        <title>Genome announcement of multiple Pseudomonas syringae strains.</title>
        <authorList>
            <person name="Thakur S."/>
            <person name="Wang P.W."/>
            <person name="Gong Y."/>
            <person name="Weir B.S."/>
            <person name="Guttman D.S."/>
        </authorList>
    </citation>
    <scope>NUCLEOTIDE SEQUENCE [LARGE SCALE GENOMIC DNA]</scope>
    <source>
        <strain evidence="1 2">ICMP17001</strain>
    </source>
</reference>
<name>A0A0P9N6R2_9PSED</name>
<dbReference type="EMBL" id="LJQC01000808">
    <property type="protein sequence ID" value="KPW93159.1"/>
    <property type="molecule type" value="Genomic_DNA"/>
</dbReference>
<organism evidence="1 2">
    <name type="scientific">Pseudomonas syringae pv. coryli</name>
    <dbReference type="NCBI Taxonomy" id="317659"/>
    <lineage>
        <taxon>Bacteria</taxon>
        <taxon>Pseudomonadati</taxon>
        <taxon>Pseudomonadota</taxon>
        <taxon>Gammaproteobacteria</taxon>
        <taxon>Pseudomonadales</taxon>
        <taxon>Pseudomonadaceae</taxon>
        <taxon>Pseudomonas</taxon>
    </lineage>
</organism>
<comment type="caution">
    <text evidence="1">The sequence shown here is derived from an EMBL/GenBank/DDBJ whole genome shotgun (WGS) entry which is preliminary data.</text>
</comment>
<evidence type="ECO:0000313" key="2">
    <source>
        <dbReference type="Proteomes" id="UP000051335"/>
    </source>
</evidence>
<keyword evidence="2" id="KW-1185">Reference proteome</keyword>
<evidence type="ECO:0000313" key="1">
    <source>
        <dbReference type="EMBL" id="KPW93159.1"/>
    </source>
</evidence>
<proteinExistence type="predicted"/>
<sequence length="1051" mass="116859">MFDEIRQADVASGQVVGRGRRHVAAADPAIGLDALVPAPGMQKALLEGRQLLSQGRFAVRAQGHGPQVFRLGPDTLGGIAHRTLERQHRRHRPAVWIDALRLCVGERAGHGFMQLAPMQFRRRLQQEEPFELMTWLVPVIHSAQRLLQHHAGCRIDETALHVDNQRVQCRLRGRVGTHRQGGQKGLCQVHQGILQRSGAQYRPVFIELRLVQPVVVGKAFYHNVKRCVEHRLCQRVLHFRPVMRAGKNNEGVGVEVLAAIQRLALWIDAVEPAAMLGIVEVLLQRTEQFTGPRPCPRHLCVTDEAGKQKQLTRTGHGAIALRRQRLITRVECFVGQCQFRVPARTLPQRNDHLHEVLLQGGEQRGQFRRGGGAGHMRHRLASRQCRSAQHVIRIAARGRVMIVPHARRVRNLWQSANQRQSLVDRGFDPLGIQAALGEHLRRLGVLDVDIRQAQVQYRLEDIGACQELADRSTGAAHDGVFFQCDQQLVIGGSFAHQSFVQWLDETHVDHRCIELLGHHQCFGQLHAERQYRNALALTPHNALADLDRVKTGLDHRVRAGAAWVAHCRRAGMQVTGAEQLAQFVFIARRHHQHARDAAQVREVEAARVSRTVFAHQPGAVDGEQHVEVLYRDVVDQLIVTTLQEGRIDRHHRLAAFAGHTGCQGHCVLFGDGHVEVALGEAFAERDQIRTFLHRGRDAYQPCVSVGHVTDPLAEHAGVFRCADLFLRGRRIQRLELGDGVIADRIDFGRLETLALFGHHMQKLRALQVTHVAQGGDQGRQVVAVDRTDVVPAQLFEERARDQHAFGVLFGAPRDFPGTGQARKDLFAAFTHAAVGAAGKNLGQVIRQPADIARDRHVIVVEDHQHVGGHFRRVVQRFEGHTGSQRSVADHGNRFALAALQTRGNRHAQRGADRGAGVPDTKGVVLAFAATRKGRNPVLLAQGGHARATAGEDLVRIGLMTHVPHQTVVRGVENVMQRDGQLDDPETGTKMTSGLANGIQQFQAQFIGQGFQLGFAQTAQAVRGIGSVEQRRDRALAGDLFERRGHQANRYK</sequence>
<accession>A0A0P9N6R2</accession>
<dbReference type="AlphaFoldDB" id="A0A0P9N6R2"/>
<gene>
    <name evidence="1" type="ORF">ALO75_05400</name>
</gene>